<name>A0A381WIK6_9ZZZZ</name>
<feature type="domain" description="NAD-dependent epimerase/dehydratase" evidence="2">
    <location>
        <begin position="3"/>
        <end position="228"/>
    </location>
</feature>
<dbReference type="AlphaFoldDB" id="A0A381WIK6"/>
<dbReference type="Gene3D" id="3.90.25.10">
    <property type="entry name" value="UDP-galactose 4-epimerase, domain 1"/>
    <property type="match status" value="1"/>
</dbReference>
<evidence type="ECO:0000256" key="1">
    <source>
        <dbReference type="ARBA" id="ARBA00007637"/>
    </source>
</evidence>
<dbReference type="Gene3D" id="3.40.50.720">
    <property type="entry name" value="NAD(P)-binding Rossmann-like Domain"/>
    <property type="match status" value="1"/>
</dbReference>
<accession>A0A381WIK6</accession>
<proteinExistence type="inferred from homology"/>
<dbReference type="EMBL" id="UINC01011924">
    <property type="protein sequence ID" value="SVA52334.1"/>
    <property type="molecule type" value="Genomic_DNA"/>
</dbReference>
<organism evidence="3">
    <name type="scientific">marine metagenome</name>
    <dbReference type="NCBI Taxonomy" id="408172"/>
    <lineage>
        <taxon>unclassified sequences</taxon>
        <taxon>metagenomes</taxon>
        <taxon>ecological metagenomes</taxon>
    </lineage>
</organism>
<dbReference type="PANTHER" id="PTHR43000">
    <property type="entry name" value="DTDP-D-GLUCOSE 4,6-DEHYDRATASE-RELATED"/>
    <property type="match status" value="1"/>
</dbReference>
<dbReference type="InterPro" id="IPR036291">
    <property type="entry name" value="NAD(P)-bd_dom_sf"/>
</dbReference>
<dbReference type="SUPFAM" id="SSF51735">
    <property type="entry name" value="NAD(P)-binding Rossmann-fold domains"/>
    <property type="match status" value="1"/>
</dbReference>
<gene>
    <name evidence="3" type="ORF">METZ01_LOCUS105188</name>
</gene>
<evidence type="ECO:0000259" key="2">
    <source>
        <dbReference type="Pfam" id="PF01370"/>
    </source>
</evidence>
<sequence>MKVLVTGGAGFIGANLARTLIGQHWINEVVVIDDLSFGFRSNLDGLEVTFSEGSILDEDLLKSTMDGVSAVVHLAARSSVPRSIGDPLAAHRDNTTGTAVVLEAARSQGDVQVIVASSSSVYGANESLPKHEGLVTRPVSPYAATKLASESYTLAWGHSYGMPVLALRFFNVFGPLQPPLHTYAAVIPAFLSAAMQEQALPVHGDGTQCRDFTYVDTVVSVIVDAIHRRVSHLEPLNLAFGRKITLLEVISELEVLLDRKLTIDYQPPRVGDVARSQADSSALRRLFPDVVPSDFVDGLRSTTEWFQESRPWLTSET</sequence>
<dbReference type="InterPro" id="IPR001509">
    <property type="entry name" value="Epimerase_deHydtase"/>
</dbReference>
<comment type="similarity">
    <text evidence="1">Belongs to the NAD(P)-dependent epimerase/dehydratase family.</text>
</comment>
<evidence type="ECO:0000313" key="3">
    <source>
        <dbReference type="EMBL" id="SVA52334.1"/>
    </source>
</evidence>
<dbReference type="Pfam" id="PF01370">
    <property type="entry name" value="Epimerase"/>
    <property type="match status" value="1"/>
</dbReference>
<reference evidence="3" key="1">
    <citation type="submission" date="2018-05" db="EMBL/GenBank/DDBJ databases">
        <authorList>
            <person name="Lanie J.A."/>
            <person name="Ng W.-L."/>
            <person name="Kazmierczak K.M."/>
            <person name="Andrzejewski T.M."/>
            <person name="Davidsen T.M."/>
            <person name="Wayne K.J."/>
            <person name="Tettelin H."/>
            <person name="Glass J.I."/>
            <person name="Rusch D."/>
            <person name="Podicherti R."/>
            <person name="Tsui H.-C.T."/>
            <person name="Winkler M.E."/>
        </authorList>
    </citation>
    <scope>NUCLEOTIDE SEQUENCE</scope>
</reference>
<protein>
    <recommendedName>
        <fullName evidence="2">NAD-dependent epimerase/dehydratase domain-containing protein</fullName>
    </recommendedName>
</protein>